<keyword evidence="2" id="KW-1185">Reference proteome</keyword>
<comment type="caution">
    <text evidence="1">The sequence shown here is derived from an EMBL/GenBank/DDBJ whole genome shotgun (WGS) entry which is preliminary data.</text>
</comment>
<protein>
    <submittedName>
        <fullName evidence="1">Uncharacterized protein</fullName>
    </submittedName>
</protein>
<accession>A0A4R3HYS3</accession>
<name>A0A4R3HYS3_PAULE</name>
<dbReference type="AlphaFoldDB" id="A0A4R3HYS3"/>
<dbReference type="OrthoDB" id="9007604at2"/>
<dbReference type="Proteomes" id="UP000295382">
    <property type="component" value="Unassembled WGS sequence"/>
</dbReference>
<reference evidence="1 2" key="1">
    <citation type="submission" date="2019-03" db="EMBL/GenBank/DDBJ databases">
        <title>Genomic Encyclopedia of Type Strains, Phase IV (KMG-IV): sequencing the most valuable type-strain genomes for metagenomic binning, comparative biology and taxonomic classification.</title>
        <authorList>
            <person name="Goeker M."/>
        </authorList>
    </citation>
    <scope>NUCLEOTIDE SEQUENCE [LARGE SCALE GENOMIC DNA]</scope>
    <source>
        <strain evidence="1 2">DSM 7445</strain>
    </source>
</reference>
<dbReference type="EMBL" id="SLZQ01000004">
    <property type="protein sequence ID" value="TCS37471.1"/>
    <property type="molecule type" value="Genomic_DNA"/>
</dbReference>
<evidence type="ECO:0000313" key="1">
    <source>
        <dbReference type="EMBL" id="TCS37471.1"/>
    </source>
</evidence>
<sequence>MKQKEFKEKMPECAAFIEDLCQAFGTEAIHGQIRKGLNGEPTFWAKENGHEIGTPVDSGAEWRVTWNEHGVAVAEKIKRG</sequence>
<evidence type="ECO:0000313" key="2">
    <source>
        <dbReference type="Proteomes" id="UP000295382"/>
    </source>
</evidence>
<organism evidence="1 2">
    <name type="scientific">Paucimonas lemoignei</name>
    <name type="common">Pseudomonas lemoignei</name>
    <dbReference type="NCBI Taxonomy" id="29443"/>
    <lineage>
        <taxon>Bacteria</taxon>
        <taxon>Pseudomonadati</taxon>
        <taxon>Pseudomonadota</taxon>
        <taxon>Betaproteobacteria</taxon>
        <taxon>Burkholderiales</taxon>
        <taxon>Burkholderiaceae</taxon>
        <taxon>Paucimonas</taxon>
    </lineage>
</organism>
<proteinExistence type="predicted"/>
<gene>
    <name evidence="1" type="ORF">EDC30_104275</name>
</gene>
<dbReference type="RefSeq" id="WP_132258409.1">
    <property type="nucleotide sequence ID" value="NZ_SLZQ01000004.1"/>
</dbReference>